<dbReference type="RefSeq" id="WP_156006200.1">
    <property type="nucleotide sequence ID" value="NZ_CP046276.1"/>
</dbReference>
<dbReference type="AlphaFoldDB" id="A0A6I6C4U4"/>
<dbReference type="OrthoDB" id="389216at2"/>
<sequence>MKRDYKFNEFSNLIKGFIVVTILSRNLEVFMEKEFKELYKNAYIHLMFIKHVEGISQMELSLLTGTNKSTLVRNLADLISKDYVIKKTSSRANENELYLTEKGLKTVEVIQNWIQDRELEIENETKNFDNMKENVSSYMLKVIDLYSK</sequence>
<evidence type="ECO:0000313" key="2">
    <source>
        <dbReference type="EMBL" id="QGS51837.1"/>
    </source>
</evidence>
<dbReference type="Pfam" id="PF12802">
    <property type="entry name" value="MarR_2"/>
    <property type="match status" value="1"/>
</dbReference>
<evidence type="ECO:0000313" key="3">
    <source>
        <dbReference type="Proteomes" id="UP000424468"/>
    </source>
</evidence>
<organism evidence="2 3">
    <name type="scientific">Spiroplasma tabanidicola</name>
    <dbReference type="NCBI Taxonomy" id="324079"/>
    <lineage>
        <taxon>Bacteria</taxon>
        <taxon>Bacillati</taxon>
        <taxon>Mycoplasmatota</taxon>
        <taxon>Mollicutes</taxon>
        <taxon>Entomoplasmatales</taxon>
        <taxon>Spiroplasmataceae</taxon>
        <taxon>Spiroplasma</taxon>
    </lineage>
</organism>
<reference evidence="2 3" key="1">
    <citation type="submission" date="2019-11" db="EMBL/GenBank/DDBJ databases">
        <title>Complete genome sequence of Spiroplasma tabanidicola TAUS-1 (DSM 22603).</title>
        <authorList>
            <person name="Huang C.-T."/>
            <person name="Lin Y.-C."/>
            <person name="Kuo C.-H."/>
        </authorList>
    </citation>
    <scope>NUCLEOTIDE SEQUENCE [LARGE SCALE GENOMIC DNA]</scope>
    <source>
        <strain evidence="2 3">TAUS-1</strain>
    </source>
</reference>
<dbReference type="Gene3D" id="1.10.10.10">
    <property type="entry name" value="Winged helix-like DNA-binding domain superfamily/Winged helix DNA-binding domain"/>
    <property type="match status" value="1"/>
</dbReference>
<dbReference type="Proteomes" id="UP000424468">
    <property type="component" value="Chromosome"/>
</dbReference>
<gene>
    <name evidence="2" type="ORF">STABA_v1c04740</name>
</gene>
<evidence type="ECO:0000259" key="1">
    <source>
        <dbReference type="Pfam" id="PF12802"/>
    </source>
</evidence>
<proteinExistence type="predicted"/>
<dbReference type="InterPro" id="IPR036390">
    <property type="entry name" value="WH_DNA-bd_sf"/>
</dbReference>
<dbReference type="SUPFAM" id="SSF46785">
    <property type="entry name" value="Winged helix' DNA-binding domain"/>
    <property type="match status" value="1"/>
</dbReference>
<dbReference type="InterPro" id="IPR036388">
    <property type="entry name" value="WH-like_DNA-bd_sf"/>
</dbReference>
<dbReference type="EMBL" id="CP046276">
    <property type="protein sequence ID" value="QGS51837.1"/>
    <property type="molecule type" value="Genomic_DNA"/>
</dbReference>
<accession>A0A6I6C4U4</accession>
<dbReference type="InterPro" id="IPR000835">
    <property type="entry name" value="HTH_MarR-typ"/>
</dbReference>
<keyword evidence="3" id="KW-1185">Reference proteome</keyword>
<protein>
    <submittedName>
        <fullName evidence="2">MarR family transcriptional regulator</fullName>
    </submittedName>
</protein>
<feature type="domain" description="HTH marR-type" evidence="1">
    <location>
        <begin position="46"/>
        <end position="89"/>
    </location>
</feature>
<dbReference type="KEGG" id="stab:STABA_v1c04740"/>
<name>A0A6I6C4U4_9MOLU</name>